<gene>
    <name evidence="2" type="ORF">SAMN04488691_11423</name>
</gene>
<dbReference type="Pfam" id="PF03372">
    <property type="entry name" value="Exo_endo_phos"/>
    <property type="match status" value="1"/>
</dbReference>
<dbReference type="InterPro" id="IPR036691">
    <property type="entry name" value="Endo/exonu/phosph_ase_sf"/>
</dbReference>
<organism evidence="2 3">
    <name type="scientific">Haloferax larsenii</name>
    <dbReference type="NCBI Taxonomy" id="302484"/>
    <lineage>
        <taxon>Archaea</taxon>
        <taxon>Methanobacteriati</taxon>
        <taxon>Methanobacteriota</taxon>
        <taxon>Stenosarchaea group</taxon>
        <taxon>Halobacteria</taxon>
        <taxon>Halobacteriales</taxon>
        <taxon>Haloferacaceae</taxon>
        <taxon>Haloferax</taxon>
    </lineage>
</organism>
<reference evidence="2 3" key="1">
    <citation type="submission" date="2016-10" db="EMBL/GenBank/DDBJ databases">
        <authorList>
            <person name="de Groot N.N."/>
        </authorList>
    </citation>
    <scope>NUCLEOTIDE SEQUENCE [LARGE SCALE GENOMIC DNA]</scope>
    <source>
        <strain evidence="2 3">CDM_5</strain>
    </source>
</reference>
<keyword evidence="2" id="KW-0269">Exonuclease</keyword>
<feature type="domain" description="Endonuclease/exonuclease/phosphatase" evidence="1">
    <location>
        <begin position="5"/>
        <end position="168"/>
    </location>
</feature>
<evidence type="ECO:0000313" key="2">
    <source>
        <dbReference type="EMBL" id="SEM00056.1"/>
    </source>
</evidence>
<sequence length="235" mass="26984">MTTIATWNCNMAFRTKKQRLLEYDPDILVIQECENPATTGDWDEFSDWRWIGDNDHKGLGIFCRNGLTIESTVDRASAARYVLPVRIADSFNVLGIWAMNDETDRKQRYIGQVYTALQDYQDFLTSELIVAGDFNWNVIWDESPAAPLYGDFIETVDTLHSAGLISSYHRVTTTKYGNEAAPTFFMHKNRDRSYHTDYLFMPASLVYAVDEFVVGSYEEWIDASDHMPILVDLDA</sequence>
<name>A0A1H7UTB0_HALLR</name>
<dbReference type="OrthoDB" id="262043at2157"/>
<dbReference type="RefSeq" id="WP_074796604.1">
    <property type="nucleotide sequence ID" value="NZ_FOAD01000014.1"/>
</dbReference>
<evidence type="ECO:0000313" key="3">
    <source>
        <dbReference type="Proteomes" id="UP000183894"/>
    </source>
</evidence>
<dbReference type="Proteomes" id="UP000183894">
    <property type="component" value="Unassembled WGS sequence"/>
</dbReference>
<dbReference type="GO" id="GO:0004527">
    <property type="term" value="F:exonuclease activity"/>
    <property type="evidence" value="ECO:0007669"/>
    <property type="project" value="UniProtKB-KW"/>
</dbReference>
<dbReference type="AlphaFoldDB" id="A0A1H7UTB0"/>
<dbReference type="InterPro" id="IPR005135">
    <property type="entry name" value="Endo/exonuclease/phosphatase"/>
</dbReference>
<keyword evidence="2" id="KW-0540">Nuclease</keyword>
<evidence type="ECO:0000259" key="1">
    <source>
        <dbReference type="Pfam" id="PF03372"/>
    </source>
</evidence>
<protein>
    <submittedName>
        <fullName evidence="2">Exonuclease III</fullName>
    </submittedName>
</protein>
<accession>A0A1H7UTB0</accession>
<proteinExistence type="predicted"/>
<dbReference type="Gene3D" id="3.60.10.10">
    <property type="entry name" value="Endonuclease/exonuclease/phosphatase"/>
    <property type="match status" value="1"/>
</dbReference>
<dbReference type="EMBL" id="FOAD01000014">
    <property type="protein sequence ID" value="SEM00056.1"/>
    <property type="molecule type" value="Genomic_DNA"/>
</dbReference>
<dbReference type="SUPFAM" id="SSF56219">
    <property type="entry name" value="DNase I-like"/>
    <property type="match status" value="1"/>
</dbReference>
<keyword evidence="2" id="KW-0378">Hydrolase</keyword>